<organism evidence="2 3">
    <name type="scientific">Anaeramoeba flamelloides</name>
    <dbReference type="NCBI Taxonomy" id="1746091"/>
    <lineage>
        <taxon>Eukaryota</taxon>
        <taxon>Metamonada</taxon>
        <taxon>Anaeramoebidae</taxon>
        <taxon>Anaeramoeba</taxon>
    </lineage>
</organism>
<reference evidence="2" key="1">
    <citation type="submission" date="2022-08" db="EMBL/GenBank/DDBJ databases">
        <title>Novel sulfate-reducing endosymbionts in the free-living metamonad Anaeramoeba.</title>
        <authorList>
            <person name="Jerlstrom-Hultqvist J."/>
            <person name="Cepicka I."/>
            <person name="Gallot-Lavallee L."/>
            <person name="Salas-Leiva D."/>
            <person name="Curtis B.A."/>
            <person name="Zahonova K."/>
            <person name="Pipaliya S."/>
            <person name="Dacks J."/>
            <person name="Roger A.J."/>
        </authorList>
    </citation>
    <scope>NUCLEOTIDE SEQUENCE</scope>
    <source>
        <strain evidence="2">Schooner1</strain>
    </source>
</reference>
<evidence type="ECO:0000313" key="3">
    <source>
        <dbReference type="Proteomes" id="UP001150062"/>
    </source>
</evidence>
<name>A0ABQ8ZBM3_9EUKA</name>
<dbReference type="EMBL" id="JAOAOG010000025">
    <property type="protein sequence ID" value="KAJ6254266.1"/>
    <property type="molecule type" value="Genomic_DNA"/>
</dbReference>
<keyword evidence="1" id="KW-0175">Coiled coil</keyword>
<gene>
    <name evidence="2" type="ORF">M0813_12585</name>
</gene>
<evidence type="ECO:0000256" key="1">
    <source>
        <dbReference type="SAM" id="Coils"/>
    </source>
</evidence>
<feature type="coiled-coil region" evidence="1">
    <location>
        <begin position="486"/>
        <end position="513"/>
    </location>
</feature>
<comment type="caution">
    <text evidence="2">The sequence shown here is derived from an EMBL/GenBank/DDBJ whole genome shotgun (WGS) entry which is preliminary data.</text>
</comment>
<evidence type="ECO:0000313" key="2">
    <source>
        <dbReference type="EMBL" id="KAJ6254266.1"/>
    </source>
</evidence>
<keyword evidence="3" id="KW-1185">Reference proteome</keyword>
<feature type="coiled-coil region" evidence="1">
    <location>
        <begin position="84"/>
        <end position="149"/>
    </location>
</feature>
<sequence length="933" mass="111411">MGNRNGNGNEKKYKKMEKDELIKKLVEYDHVYETFELMQKAKQIKIVTEPENDNKSMILTSQTDLVQRINQTLLEVYRILSEKKTKVKKDYVKEKQELNHAKQELNFAKQKLENKKKELQKLKEEGTQAKNYLGKKIQYEREYRELQEENQGLCDWYEKLEKLMDTLTNMLSDTIKHKKDDLKKQTEKIKNMIKTEHENENDCLIKVNNDNCNKIKKQIEEIHHHLKNMFYEFKQKKDELKNSYIKEQKAIQEEIMELENKLNHINESGESLNNNGVGNEDKSQNIKISEKQSQQKQPKLYINKTKLKIDNQRNEPIQKNQEIEKQILIRFNSQDKKLIKVIPMIKNAISLENSVIEDQISTITHKITTFEDQIQKLYSNLLFKQDPKELKSKEHNTEHKKSLMENHLQTFTQHKKEITLKLSEMKKTFEAIKQDYEQELRINTDHKNLEINQITNDVGSFENGKPNVYVLKLQQSPLVNKISELKKSLILIKDEYKNNIEEMDKQFQESLTMKKNFLNLLQLPEEEEIEKEEGKETKNNLKTKGRVQNRYPIEIANKNNSIVLQQFNDYESKLLRELNSITEIILDKKTKLLELSKNDNQGQLKKLLEKNKAIKQEEKMPPLLEQLYLDLKLSSNLLVQKDPISKFKNFIAQIKAPLGMLKRNKFDIKKMSYMSMHFIKKMDEKFEAYKNDILMSLKIEKNYRKEYIYRFIKRIIFDFFQTIVTDQKEEFIREYLDTWKFNLEKSHNFFTEFKNAIGMNTIQHISNINLKGYDFELKRVENLDSNKLLLNFKKLKLFLTTKQYIEMFGTVTDTLETIEILEQEVKVYKQLNIYFSKLITKCIQIFSDWRYQFSYHFSKQEKVHIDNSEYEILMINSNSPFVQPIFHQKKSKKNKNQQNQCTSNINNNSAIFFPMITNSSKDLILTKYLIIEL</sequence>
<dbReference type="Proteomes" id="UP001150062">
    <property type="component" value="Unassembled WGS sequence"/>
</dbReference>
<feature type="coiled-coil region" evidence="1">
    <location>
        <begin position="241"/>
        <end position="275"/>
    </location>
</feature>
<proteinExistence type="predicted"/>
<accession>A0ABQ8ZBM3</accession>
<protein>
    <submittedName>
        <fullName evidence="2">Myosin heavy chain</fullName>
    </submittedName>
</protein>